<evidence type="ECO:0000256" key="3">
    <source>
        <dbReference type="ARBA" id="ARBA00023082"/>
    </source>
</evidence>
<feature type="domain" description="RNA polymerase sigma factor 70 region 4 type 2" evidence="6">
    <location>
        <begin position="119"/>
        <end position="169"/>
    </location>
</feature>
<evidence type="ECO:0000256" key="2">
    <source>
        <dbReference type="ARBA" id="ARBA00023015"/>
    </source>
</evidence>
<reference evidence="7 8" key="1">
    <citation type="journal article" date="2012" name="BMC Genomics">
        <title>Genome-guided analysis of physiological and morphological traits of the fermentative acetate oxidizer Thermacetogenium phaeum.</title>
        <authorList>
            <person name="Oehler D."/>
            <person name="Poehlein A."/>
            <person name="Leimbach A."/>
            <person name="Muller N."/>
            <person name="Daniel R."/>
            <person name="Gottschalk G."/>
            <person name="Schink B."/>
        </authorList>
    </citation>
    <scope>NUCLEOTIDE SEQUENCE [LARGE SCALE GENOMIC DNA]</scope>
    <source>
        <strain evidence="8">ATCC BAA-254 / DSM 26808 / PB</strain>
    </source>
</reference>
<dbReference type="RefSeq" id="WP_015049772.1">
    <property type="nucleotide sequence ID" value="NC_018870.1"/>
</dbReference>
<dbReference type="PANTHER" id="PTHR43133:SF51">
    <property type="entry name" value="RNA POLYMERASE SIGMA FACTOR"/>
    <property type="match status" value="1"/>
</dbReference>
<dbReference type="STRING" id="1089553.Tph_c06170"/>
<evidence type="ECO:0000256" key="4">
    <source>
        <dbReference type="ARBA" id="ARBA00023163"/>
    </source>
</evidence>
<dbReference type="Proteomes" id="UP000000467">
    <property type="component" value="Chromosome"/>
</dbReference>
<dbReference type="InterPro" id="IPR039425">
    <property type="entry name" value="RNA_pol_sigma-70-like"/>
</dbReference>
<dbReference type="InterPro" id="IPR013324">
    <property type="entry name" value="RNA_pol_sigma_r3/r4-like"/>
</dbReference>
<dbReference type="GO" id="GO:0016987">
    <property type="term" value="F:sigma factor activity"/>
    <property type="evidence" value="ECO:0007669"/>
    <property type="project" value="UniProtKB-KW"/>
</dbReference>
<dbReference type="SUPFAM" id="SSF88946">
    <property type="entry name" value="Sigma2 domain of RNA polymerase sigma factors"/>
    <property type="match status" value="1"/>
</dbReference>
<dbReference type="CDD" id="cd06171">
    <property type="entry name" value="Sigma70_r4"/>
    <property type="match status" value="1"/>
</dbReference>
<comment type="similarity">
    <text evidence="1">Belongs to the sigma-70 factor family. ECF subfamily.</text>
</comment>
<dbReference type="InterPro" id="IPR007627">
    <property type="entry name" value="RNA_pol_sigma70_r2"/>
</dbReference>
<dbReference type="InterPro" id="IPR036388">
    <property type="entry name" value="WH-like_DNA-bd_sf"/>
</dbReference>
<dbReference type="PANTHER" id="PTHR43133">
    <property type="entry name" value="RNA POLYMERASE ECF-TYPE SIGMA FACTO"/>
    <property type="match status" value="1"/>
</dbReference>
<evidence type="ECO:0000256" key="1">
    <source>
        <dbReference type="ARBA" id="ARBA00010641"/>
    </source>
</evidence>
<dbReference type="InterPro" id="IPR013249">
    <property type="entry name" value="RNA_pol_sigma70_r4_t2"/>
</dbReference>
<protein>
    <submittedName>
        <fullName evidence="7">RNA polymerase sigma factor, sigma-70 family</fullName>
    </submittedName>
</protein>
<dbReference type="Pfam" id="PF08281">
    <property type="entry name" value="Sigma70_r4_2"/>
    <property type="match status" value="1"/>
</dbReference>
<keyword evidence="8" id="KW-1185">Reference proteome</keyword>
<dbReference type="InterPro" id="IPR013325">
    <property type="entry name" value="RNA_pol_sigma_r2"/>
</dbReference>
<dbReference type="Gene3D" id="1.10.10.10">
    <property type="entry name" value="Winged helix-like DNA-binding domain superfamily/Winged helix DNA-binding domain"/>
    <property type="match status" value="1"/>
</dbReference>
<dbReference type="OrthoDB" id="2080364at2"/>
<sequence>MSFVRLLRGLFNKGEPCTPGVIELLYRWYGRSVYYASYYVLHDQYLAEDITQEVFLTALNKLDTLRDPTKVEAWLIRTAINRSCDWLRKNRPMVTLDEVADKQEEDVVLDRILERENKKEILEALSLLPTLNQEVAYYRFYRGMNCREISEVLEIPEGTVKSRLKRALELVADYLKKEASKENVPGKETGKNDR</sequence>
<dbReference type="EMBL" id="CP003732">
    <property type="protein sequence ID" value="AFV10854.1"/>
    <property type="molecule type" value="Genomic_DNA"/>
</dbReference>
<evidence type="ECO:0000313" key="8">
    <source>
        <dbReference type="Proteomes" id="UP000000467"/>
    </source>
</evidence>
<dbReference type="SUPFAM" id="SSF88659">
    <property type="entry name" value="Sigma3 and sigma4 domains of RNA polymerase sigma factors"/>
    <property type="match status" value="1"/>
</dbReference>
<dbReference type="GO" id="GO:0003677">
    <property type="term" value="F:DNA binding"/>
    <property type="evidence" value="ECO:0007669"/>
    <property type="project" value="InterPro"/>
</dbReference>
<feature type="domain" description="RNA polymerase sigma-70 region 2" evidence="5">
    <location>
        <begin position="25"/>
        <end position="91"/>
    </location>
</feature>
<evidence type="ECO:0000259" key="5">
    <source>
        <dbReference type="Pfam" id="PF04542"/>
    </source>
</evidence>
<accession>K4LS01</accession>
<organism evidence="7 8">
    <name type="scientific">Thermacetogenium phaeum (strain ATCC BAA-254 / DSM 26808 / PB)</name>
    <dbReference type="NCBI Taxonomy" id="1089553"/>
    <lineage>
        <taxon>Bacteria</taxon>
        <taxon>Bacillati</taxon>
        <taxon>Bacillota</taxon>
        <taxon>Clostridia</taxon>
        <taxon>Thermoanaerobacterales</taxon>
        <taxon>Thermoanaerobacteraceae</taxon>
        <taxon>Thermacetogenium</taxon>
    </lineage>
</organism>
<keyword evidence="2" id="KW-0805">Transcription regulation</keyword>
<dbReference type="NCBIfam" id="TIGR02937">
    <property type="entry name" value="sigma70-ECF"/>
    <property type="match status" value="1"/>
</dbReference>
<keyword evidence="3" id="KW-0731">Sigma factor</keyword>
<dbReference type="AlphaFoldDB" id="K4LS01"/>
<dbReference type="Pfam" id="PF04542">
    <property type="entry name" value="Sigma70_r2"/>
    <property type="match status" value="1"/>
</dbReference>
<evidence type="ECO:0000259" key="6">
    <source>
        <dbReference type="Pfam" id="PF08281"/>
    </source>
</evidence>
<dbReference type="HOGENOM" id="CLU_047691_3_1_9"/>
<keyword evidence="4" id="KW-0804">Transcription</keyword>
<name>K4LS01_THEPS</name>
<dbReference type="eggNOG" id="COG1595">
    <property type="taxonomic scope" value="Bacteria"/>
</dbReference>
<dbReference type="InterPro" id="IPR014284">
    <property type="entry name" value="RNA_pol_sigma-70_dom"/>
</dbReference>
<proteinExistence type="inferred from homology"/>
<dbReference type="KEGG" id="tpz:Tph_c06170"/>
<dbReference type="Gene3D" id="1.10.1740.10">
    <property type="match status" value="1"/>
</dbReference>
<gene>
    <name evidence="7" type="ordered locus">Tph_c06170</name>
</gene>
<evidence type="ECO:0000313" key="7">
    <source>
        <dbReference type="EMBL" id="AFV10854.1"/>
    </source>
</evidence>
<dbReference type="GO" id="GO:0006352">
    <property type="term" value="P:DNA-templated transcription initiation"/>
    <property type="evidence" value="ECO:0007669"/>
    <property type="project" value="InterPro"/>
</dbReference>